<keyword evidence="1" id="KW-1133">Transmembrane helix</keyword>
<keyword evidence="3" id="KW-1185">Reference proteome</keyword>
<keyword evidence="1" id="KW-0812">Transmembrane</keyword>
<evidence type="ECO:0000313" key="2">
    <source>
        <dbReference type="EMBL" id="MFC0678164.1"/>
    </source>
</evidence>
<feature type="transmembrane region" description="Helical" evidence="1">
    <location>
        <begin position="12"/>
        <end position="29"/>
    </location>
</feature>
<feature type="transmembrane region" description="Helical" evidence="1">
    <location>
        <begin position="35"/>
        <end position="52"/>
    </location>
</feature>
<dbReference type="Proteomes" id="UP001589896">
    <property type="component" value="Unassembled WGS sequence"/>
</dbReference>
<gene>
    <name evidence="2" type="ORF">ACFFGH_09965</name>
</gene>
<name>A0ABV6RMF4_9GAMM</name>
<dbReference type="EMBL" id="JBHLTG010000002">
    <property type="protein sequence ID" value="MFC0678164.1"/>
    <property type="molecule type" value="Genomic_DNA"/>
</dbReference>
<reference evidence="2 3" key="1">
    <citation type="submission" date="2024-09" db="EMBL/GenBank/DDBJ databases">
        <authorList>
            <person name="Sun Q."/>
            <person name="Mori K."/>
        </authorList>
    </citation>
    <scope>NUCLEOTIDE SEQUENCE [LARGE SCALE GENOMIC DNA]</scope>
    <source>
        <strain evidence="2 3">KCTC 23076</strain>
    </source>
</reference>
<evidence type="ECO:0000313" key="3">
    <source>
        <dbReference type="Proteomes" id="UP001589896"/>
    </source>
</evidence>
<proteinExistence type="predicted"/>
<protein>
    <submittedName>
        <fullName evidence="2">Uncharacterized protein</fullName>
    </submittedName>
</protein>
<accession>A0ABV6RMF4</accession>
<keyword evidence="1" id="KW-0472">Membrane</keyword>
<organism evidence="2 3">
    <name type="scientific">Lysobacter korlensis</name>
    <dbReference type="NCBI Taxonomy" id="553636"/>
    <lineage>
        <taxon>Bacteria</taxon>
        <taxon>Pseudomonadati</taxon>
        <taxon>Pseudomonadota</taxon>
        <taxon>Gammaproteobacteria</taxon>
        <taxon>Lysobacterales</taxon>
        <taxon>Lysobacteraceae</taxon>
        <taxon>Lysobacter</taxon>
    </lineage>
</organism>
<evidence type="ECO:0000256" key="1">
    <source>
        <dbReference type="SAM" id="Phobius"/>
    </source>
</evidence>
<sequence>MTAIPGTRVMQVAGLALFAAGAILLAVGTSSIGLFVLYALLTFGGVILVLAGKKLQQRSLR</sequence>
<dbReference type="RefSeq" id="WP_386667772.1">
    <property type="nucleotide sequence ID" value="NZ_JBHLTG010000002.1"/>
</dbReference>
<comment type="caution">
    <text evidence="2">The sequence shown here is derived from an EMBL/GenBank/DDBJ whole genome shotgun (WGS) entry which is preliminary data.</text>
</comment>